<evidence type="ECO:0000259" key="3">
    <source>
        <dbReference type="PROSITE" id="PS50109"/>
    </source>
</evidence>
<evidence type="ECO:0000313" key="4">
    <source>
        <dbReference type="EMBL" id="MBU5335050.1"/>
    </source>
</evidence>
<feature type="transmembrane region" description="Helical" evidence="2">
    <location>
        <begin position="20"/>
        <end position="38"/>
    </location>
</feature>
<dbReference type="Pfam" id="PF02518">
    <property type="entry name" value="HATPase_c"/>
    <property type="match status" value="1"/>
</dbReference>
<proteinExistence type="predicted"/>
<dbReference type="InterPro" id="IPR005467">
    <property type="entry name" value="His_kinase_dom"/>
</dbReference>
<evidence type="ECO:0000256" key="1">
    <source>
        <dbReference type="ARBA" id="ARBA00022553"/>
    </source>
</evidence>
<keyword evidence="1" id="KW-0597">Phosphoprotein</keyword>
<keyword evidence="4" id="KW-0418">Kinase</keyword>
<dbReference type="PANTHER" id="PTHR43547">
    <property type="entry name" value="TWO-COMPONENT HISTIDINE KINASE"/>
    <property type="match status" value="1"/>
</dbReference>
<evidence type="ECO:0000313" key="5">
    <source>
        <dbReference type="Proteomes" id="UP001196301"/>
    </source>
</evidence>
<keyword evidence="4" id="KW-0808">Transferase</keyword>
<feature type="domain" description="Histidine kinase" evidence="3">
    <location>
        <begin position="859"/>
        <end position="1081"/>
    </location>
</feature>
<keyword evidence="2" id="KW-0812">Transmembrane</keyword>
<dbReference type="PANTHER" id="PTHR43547:SF2">
    <property type="entry name" value="HYBRID SIGNAL TRANSDUCTION HISTIDINE KINASE C"/>
    <property type="match status" value="1"/>
</dbReference>
<sequence>MIFYKILLKIFIIESRVINIKKGILAFLITVVFMTILTTKSEAQQHINFKHITIEDGLSQSNAQTIYQDSQGYVWIGTNEGLNRYNGFKMKVYKADKNKKNSIINNYILSLQEDEYNNLWVGTNKGISKINLKTDEITNFEFDEDGNPFYKVRGILLTKKGTVLVITQDNVYFYDENLDKFKISLNENEVFSQEDIMDIAEDNFHNIWIGTNKSLIKMDRDTMKITQYISNESKESVKDDRIDSIFIDNQNNIWVSTTNNGLIKIIVKKGETNKVIRYYHDKNDDTTIPSNSTKSIIQDKNGTIWIGTDSGLCKYLGDDKFYTYYNNYDSNSLLDDNIYSLMQDSTGLIWVGTYTGINIFDPNNKITQYKSDPLNQNSLSSDVIQGIYEDDDGLLWIGTRDRGLNIMDRKNNKYSKVLSGDGEYNLTSNFIRVIEGSGNTVWVGTDYGLNQIDRKTMKIKKYTMNDGLKSNAIESLLVDSRGYLWIGTQEGVSILDIKTQRLIHIFDETLRDKVEDTHIQEIYEDSDGKYWLGNYIAGCLIKIDIDKNKSEVYKIFDHETKEEVNTVKCIVEGNGNILWVGTSDGLVKFDRSNGTYIRYTDEDGLCNNTVYGILIDNDGNPWVSTNNGISKFDLKTHEFRNLSSTEGLQSNEFNDKSEYKTKDGEFIFGGIKGLNIFNPDEEDELYSSYEPTITFESFLVGGEKFKTIDNLDLKYDQNDIKINYFIPQYRNNNNLKFYYKLEGSMDEWVSTSSNEVLFNKLAPGKYTFKIKGRSQNGIMGEEHSITFTIKPPIWKSEGAIILYIMMIVLLITYNSNKVKKLDNLVEVRTRALTSEMETNKKLFDKIIEVERNKNNYFINLSHELRTPLNVISSVEQLITNLNKSERGISKEKIDEYMIVMNKNIKRLLNLINNIIDTTKIENGKYKINIKDEDIVYIVEETALSLKDAIESNGLDLIIDTNTEEKIIKCDRTEIERCIVNLLSNASKFTPVGGQIKVDIQDLGEKVKIIVEDTGIGIEKQYHKSIFDRFNQVVDEHTEVKGGSGLGLTITKHIIDMHNGEIYVESEINKGTKFTIILPVDSGIEKI</sequence>
<dbReference type="SMART" id="SM00387">
    <property type="entry name" value="HATPase_c"/>
    <property type="match status" value="1"/>
</dbReference>
<reference evidence="4 5" key="1">
    <citation type="submission" date="2021-06" db="EMBL/GenBank/DDBJ databases">
        <authorList>
            <person name="Sun Q."/>
            <person name="Li D."/>
        </authorList>
    </citation>
    <scope>NUCLEOTIDE SEQUENCE [LARGE SCALE GENOMIC DNA]</scope>
    <source>
        <strain evidence="4 5">N19</strain>
    </source>
</reference>
<name>A0ABS6DT92_9FIRM</name>
<dbReference type="Pfam" id="PF07494">
    <property type="entry name" value="Reg_prop"/>
    <property type="match status" value="6"/>
</dbReference>
<dbReference type="Pfam" id="PF00512">
    <property type="entry name" value="HisKA"/>
    <property type="match status" value="1"/>
</dbReference>
<dbReference type="GO" id="GO:0016301">
    <property type="term" value="F:kinase activity"/>
    <property type="evidence" value="ECO:0007669"/>
    <property type="project" value="UniProtKB-KW"/>
</dbReference>
<dbReference type="CDD" id="cd00082">
    <property type="entry name" value="HisKA"/>
    <property type="match status" value="1"/>
</dbReference>
<dbReference type="InterPro" id="IPR003594">
    <property type="entry name" value="HATPase_dom"/>
</dbReference>
<gene>
    <name evidence="4" type="ORF">KQI20_01235</name>
</gene>
<accession>A0ABS6DT92</accession>
<dbReference type="Pfam" id="PF07495">
    <property type="entry name" value="Y_Y_Y"/>
    <property type="match status" value="1"/>
</dbReference>
<evidence type="ECO:0000256" key="2">
    <source>
        <dbReference type="SAM" id="Phobius"/>
    </source>
</evidence>
<organism evidence="4 5">
    <name type="scientific">Intestinibacter bartlettii</name>
    <dbReference type="NCBI Taxonomy" id="261299"/>
    <lineage>
        <taxon>Bacteria</taxon>
        <taxon>Bacillati</taxon>
        <taxon>Bacillota</taxon>
        <taxon>Clostridia</taxon>
        <taxon>Peptostreptococcales</taxon>
        <taxon>Peptostreptococcaceae</taxon>
        <taxon>Intestinibacter</taxon>
    </lineage>
</organism>
<keyword evidence="5" id="KW-1185">Reference proteome</keyword>
<dbReference type="Proteomes" id="UP001196301">
    <property type="component" value="Unassembled WGS sequence"/>
</dbReference>
<dbReference type="PROSITE" id="PS50109">
    <property type="entry name" value="HIS_KIN"/>
    <property type="match status" value="1"/>
</dbReference>
<protein>
    <submittedName>
        <fullName evidence="4">Histidine kinase</fullName>
    </submittedName>
</protein>
<keyword evidence="2" id="KW-0472">Membrane</keyword>
<dbReference type="InterPro" id="IPR011110">
    <property type="entry name" value="Reg_prop"/>
</dbReference>
<keyword evidence="2" id="KW-1133">Transmembrane helix</keyword>
<dbReference type="EMBL" id="JAHLOQ010000002">
    <property type="protein sequence ID" value="MBU5335050.1"/>
    <property type="molecule type" value="Genomic_DNA"/>
</dbReference>
<dbReference type="InterPro" id="IPR003661">
    <property type="entry name" value="HisK_dim/P_dom"/>
</dbReference>
<dbReference type="SMART" id="SM00388">
    <property type="entry name" value="HisKA"/>
    <property type="match status" value="1"/>
</dbReference>
<comment type="caution">
    <text evidence="4">The sequence shown here is derived from an EMBL/GenBank/DDBJ whole genome shotgun (WGS) entry which is preliminary data.</text>
</comment>
<dbReference type="InterPro" id="IPR011123">
    <property type="entry name" value="Y_Y_Y"/>
</dbReference>